<protein>
    <submittedName>
        <fullName evidence="1">DUF2064 domain-containing protein</fullName>
    </submittedName>
</protein>
<dbReference type="PANTHER" id="PTHR36529">
    <property type="entry name" value="SLL1095 PROTEIN"/>
    <property type="match status" value="1"/>
</dbReference>
<dbReference type="InterPro" id="IPR018641">
    <property type="entry name" value="Trfase_1_rSAM/seldom-assoc"/>
</dbReference>
<dbReference type="Proteomes" id="UP000469421">
    <property type="component" value="Unassembled WGS sequence"/>
</dbReference>
<reference evidence="1 2" key="1">
    <citation type="submission" date="2019-10" db="EMBL/GenBank/DDBJ databases">
        <title>Alcanivorax sp.PA15-N-34 draft genome sequence.</title>
        <authorList>
            <person name="Liao X."/>
            <person name="Shao Z."/>
        </authorList>
    </citation>
    <scope>NUCLEOTIDE SEQUENCE [LARGE SCALE GENOMIC DNA]</scope>
    <source>
        <strain evidence="1 2">PA15-N-34</strain>
    </source>
</reference>
<dbReference type="EMBL" id="WIRE01000001">
    <property type="protein sequence ID" value="MQX53267.1"/>
    <property type="molecule type" value="Genomic_DNA"/>
</dbReference>
<dbReference type="InterPro" id="IPR029044">
    <property type="entry name" value="Nucleotide-diphossugar_trans"/>
</dbReference>
<dbReference type="Pfam" id="PF09837">
    <property type="entry name" value="DUF2064"/>
    <property type="match status" value="1"/>
</dbReference>
<dbReference type="SUPFAM" id="SSF53448">
    <property type="entry name" value="Nucleotide-diphospho-sugar transferases"/>
    <property type="match status" value="1"/>
</dbReference>
<accession>A0A6N7LSC1</accession>
<evidence type="ECO:0000313" key="1">
    <source>
        <dbReference type="EMBL" id="MQX53267.1"/>
    </source>
</evidence>
<sequence>MAEPTQDLLIVFARALRPGKVKTRLIPATGEQGALRVYRQLLESTLKAARTFPGDVELWTDQPDVTLAAMARRRGWDYRVQQGHDLGERMSRAISQGLAHYRRVLLVGSDCPLLDRQYFDTALRALRHHDVVFGASEDGGYVLLGSAHSLIWKRNPFQAVQWGTEYALADSREALLGRTSDVAILPALWDVDEPDDLARALDEGLIQR</sequence>
<organism evidence="1 2">
    <name type="scientific">Alcanivorax sediminis</name>
    <dbReference type="NCBI Taxonomy" id="2663008"/>
    <lineage>
        <taxon>Bacteria</taxon>
        <taxon>Pseudomonadati</taxon>
        <taxon>Pseudomonadota</taxon>
        <taxon>Gammaproteobacteria</taxon>
        <taxon>Oceanospirillales</taxon>
        <taxon>Alcanivoracaceae</taxon>
        <taxon>Alcanivorax</taxon>
    </lineage>
</organism>
<comment type="caution">
    <text evidence="1">The sequence shown here is derived from an EMBL/GenBank/DDBJ whole genome shotgun (WGS) entry which is preliminary data.</text>
</comment>
<dbReference type="PANTHER" id="PTHR36529:SF1">
    <property type="entry name" value="GLYCOSYLTRANSFERASE"/>
    <property type="match status" value="1"/>
</dbReference>
<keyword evidence="2" id="KW-1185">Reference proteome</keyword>
<dbReference type="NCBIfam" id="TIGR04282">
    <property type="entry name" value="glyco_like_cofC"/>
    <property type="match status" value="1"/>
</dbReference>
<dbReference type="RefSeq" id="WP_153500506.1">
    <property type="nucleotide sequence ID" value="NZ_WIRE01000001.1"/>
</dbReference>
<dbReference type="AlphaFoldDB" id="A0A6N7LSC1"/>
<name>A0A6N7LSC1_9GAMM</name>
<evidence type="ECO:0000313" key="2">
    <source>
        <dbReference type="Proteomes" id="UP000469421"/>
    </source>
</evidence>
<proteinExistence type="predicted"/>
<dbReference type="Gene3D" id="3.90.550.10">
    <property type="entry name" value="Spore Coat Polysaccharide Biosynthesis Protein SpsA, Chain A"/>
    <property type="match status" value="1"/>
</dbReference>
<gene>
    <name evidence="1" type="ORF">GFN93_08395</name>
</gene>